<comment type="caution">
    <text evidence="5">The sequence shown here is derived from an EMBL/GenBank/DDBJ whole genome shotgun (WGS) entry which is preliminary data.</text>
</comment>
<dbReference type="Proteomes" id="UP000287033">
    <property type="component" value="Unassembled WGS sequence"/>
</dbReference>
<sequence>MTGQGEDVNYILALKQELRGACKKLPYYIDHVVTKKDVERYANKYQENDCKKDWIPDWRRLPRELKPRIKRIKKTNTAPMVSQPKKPQTVTNEEVIQKLEVLEKKDSEHKSDEETEEKEKNKDDEEDEVAEEEYDEEECEEENDYIASYFDDGDNYEASDDNMDEATY</sequence>
<dbReference type="OMA" id="LCIKVRE"/>
<feature type="region of interest" description="Disordered" evidence="4">
    <location>
        <begin position="74"/>
        <end position="168"/>
    </location>
</feature>
<reference evidence="5 6" key="1">
    <citation type="journal article" date="2018" name="Nat. Ecol. Evol.">
        <title>Shark genomes provide insights into elasmobranch evolution and the origin of vertebrates.</title>
        <authorList>
            <person name="Hara Y"/>
            <person name="Yamaguchi K"/>
            <person name="Onimaru K"/>
            <person name="Kadota M"/>
            <person name="Koyanagi M"/>
            <person name="Keeley SD"/>
            <person name="Tatsumi K"/>
            <person name="Tanaka K"/>
            <person name="Motone F"/>
            <person name="Kageyama Y"/>
            <person name="Nozu R"/>
            <person name="Adachi N"/>
            <person name="Nishimura O"/>
            <person name="Nakagawa R"/>
            <person name="Tanegashima C"/>
            <person name="Kiyatake I"/>
            <person name="Matsumoto R"/>
            <person name="Murakumo K"/>
            <person name="Nishida K"/>
            <person name="Terakita A"/>
            <person name="Kuratani S"/>
            <person name="Sato K"/>
            <person name="Hyodo S Kuraku.S."/>
        </authorList>
    </citation>
    <scope>NUCLEOTIDE SEQUENCE [LARGE SCALE GENOMIC DNA]</scope>
</reference>
<feature type="compositionally biased region" description="Basic and acidic residues" evidence="4">
    <location>
        <begin position="95"/>
        <end position="123"/>
    </location>
</feature>
<evidence type="ECO:0000313" key="6">
    <source>
        <dbReference type="Proteomes" id="UP000287033"/>
    </source>
</evidence>
<keyword evidence="6" id="KW-1185">Reference proteome</keyword>
<dbReference type="EMBL" id="BEZZ01000392">
    <property type="protein sequence ID" value="GCC31844.1"/>
    <property type="molecule type" value="Genomic_DNA"/>
</dbReference>
<dbReference type="OrthoDB" id="5377312at2759"/>
<comment type="subcellular location">
    <subcellularLocation>
        <location evidence="1">Nucleus</location>
    </subcellularLocation>
</comment>
<dbReference type="AlphaFoldDB" id="A0A401SN55"/>
<proteinExistence type="inferred from homology"/>
<dbReference type="PANTHER" id="PTHR15367:SF3">
    <property type="entry name" value="DNA-DIRECTED RNA POLYMERASE III SUBUNIT RPC7"/>
    <property type="match status" value="1"/>
</dbReference>
<dbReference type="InterPro" id="IPR024661">
    <property type="entry name" value="RNA_pol_III_Rpc31"/>
</dbReference>
<evidence type="ECO:0000256" key="1">
    <source>
        <dbReference type="ARBA" id="ARBA00004123"/>
    </source>
</evidence>
<feature type="compositionally biased region" description="Acidic residues" evidence="4">
    <location>
        <begin position="151"/>
        <end position="168"/>
    </location>
</feature>
<dbReference type="Pfam" id="PF11705">
    <property type="entry name" value="RNA_pol_3_Rpc31"/>
    <property type="match status" value="1"/>
</dbReference>
<accession>A0A401SN55</accession>
<organism evidence="5 6">
    <name type="scientific">Chiloscyllium punctatum</name>
    <name type="common">Brownbanded bambooshark</name>
    <name type="synonym">Hemiscyllium punctatum</name>
    <dbReference type="NCBI Taxonomy" id="137246"/>
    <lineage>
        <taxon>Eukaryota</taxon>
        <taxon>Metazoa</taxon>
        <taxon>Chordata</taxon>
        <taxon>Craniata</taxon>
        <taxon>Vertebrata</taxon>
        <taxon>Chondrichthyes</taxon>
        <taxon>Elasmobranchii</taxon>
        <taxon>Galeomorphii</taxon>
        <taxon>Galeoidea</taxon>
        <taxon>Orectolobiformes</taxon>
        <taxon>Hemiscylliidae</taxon>
        <taxon>Chiloscyllium</taxon>
    </lineage>
</organism>
<protein>
    <recommendedName>
        <fullName evidence="7">DNA-directed RNA polymerase III subunit</fullName>
    </recommendedName>
</protein>
<evidence type="ECO:0000256" key="4">
    <source>
        <dbReference type="SAM" id="MobiDB-lite"/>
    </source>
</evidence>
<comment type="similarity">
    <text evidence="2">Belongs to the eukaryotic RPC7 RNA polymerase subunit family.</text>
</comment>
<evidence type="ECO:0000256" key="3">
    <source>
        <dbReference type="ARBA" id="ARBA00023242"/>
    </source>
</evidence>
<feature type="compositionally biased region" description="Polar residues" evidence="4">
    <location>
        <begin position="75"/>
        <end position="94"/>
    </location>
</feature>
<dbReference type="STRING" id="137246.A0A401SN55"/>
<feature type="compositionally biased region" description="Acidic residues" evidence="4">
    <location>
        <begin position="124"/>
        <end position="144"/>
    </location>
</feature>
<name>A0A401SN55_CHIPU</name>
<evidence type="ECO:0000313" key="5">
    <source>
        <dbReference type="EMBL" id="GCC31844.1"/>
    </source>
</evidence>
<evidence type="ECO:0000256" key="2">
    <source>
        <dbReference type="ARBA" id="ARBA00008352"/>
    </source>
</evidence>
<keyword evidence="3" id="KW-0539">Nucleus</keyword>
<dbReference type="PANTHER" id="PTHR15367">
    <property type="entry name" value="DNA-DIRECTED RNA POLYMERASE III"/>
    <property type="match status" value="1"/>
</dbReference>
<dbReference type="GO" id="GO:0006383">
    <property type="term" value="P:transcription by RNA polymerase III"/>
    <property type="evidence" value="ECO:0007669"/>
    <property type="project" value="InterPro"/>
</dbReference>
<evidence type="ECO:0008006" key="7">
    <source>
        <dbReference type="Google" id="ProtNLM"/>
    </source>
</evidence>
<dbReference type="GO" id="GO:0005666">
    <property type="term" value="C:RNA polymerase III complex"/>
    <property type="evidence" value="ECO:0007669"/>
    <property type="project" value="TreeGrafter"/>
</dbReference>
<gene>
    <name evidence="5" type="ORF">chiPu_0010304</name>
</gene>